<reference evidence="1 2" key="1">
    <citation type="journal article" date="2011" name="Science">
        <title>The ecoresponsive genome of Daphnia pulex.</title>
        <authorList>
            <person name="Colbourne J.K."/>
            <person name="Pfrender M.E."/>
            <person name="Gilbert D."/>
            <person name="Thomas W.K."/>
            <person name="Tucker A."/>
            <person name="Oakley T.H."/>
            <person name="Tokishita S."/>
            <person name="Aerts A."/>
            <person name="Arnold G.J."/>
            <person name="Basu M.K."/>
            <person name="Bauer D.J."/>
            <person name="Caceres C.E."/>
            <person name="Carmel L."/>
            <person name="Casola C."/>
            <person name="Choi J.H."/>
            <person name="Detter J.C."/>
            <person name="Dong Q."/>
            <person name="Dusheyko S."/>
            <person name="Eads B.D."/>
            <person name="Frohlich T."/>
            <person name="Geiler-Samerotte K.A."/>
            <person name="Gerlach D."/>
            <person name="Hatcher P."/>
            <person name="Jogdeo S."/>
            <person name="Krijgsveld J."/>
            <person name="Kriventseva E.V."/>
            <person name="Kultz D."/>
            <person name="Laforsch C."/>
            <person name="Lindquist E."/>
            <person name="Lopez J."/>
            <person name="Manak J.R."/>
            <person name="Muller J."/>
            <person name="Pangilinan J."/>
            <person name="Patwardhan R.P."/>
            <person name="Pitluck S."/>
            <person name="Pritham E.J."/>
            <person name="Rechtsteiner A."/>
            <person name="Rho M."/>
            <person name="Rogozin I.B."/>
            <person name="Sakarya O."/>
            <person name="Salamov A."/>
            <person name="Schaack S."/>
            <person name="Shapiro H."/>
            <person name="Shiga Y."/>
            <person name="Skalitzky C."/>
            <person name="Smith Z."/>
            <person name="Souvorov A."/>
            <person name="Sung W."/>
            <person name="Tang Z."/>
            <person name="Tsuchiya D."/>
            <person name="Tu H."/>
            <person name="Vos H."/>
            <person name="Wang M."/>
            <person name="Wolf Y.I."/>
            <person name="Yamagata H."/>
            <person name="Yamada T."/>
            <person name="Ye Y."/>
            <person name="Shaw J.R."/>
            <person name="Andrews J."/>
            <person name="Crease T.J."/>
            <person name="Tang H."/>
            <person name="Lucas S.M."/>
            <person name="Robertson H.M."/>
            <person name="Bork P."/>
            <person name="Koonin E.V."/>
            <person name="Zdobnov E.M."/>
            <person name="Grigoriev I.V."/>
            <person name="Lynch M."/>
            <person name="Boore J.L."/>
        </authorList>
    </citation>
    <scope>NUCLEOTIDE SEQUENCE [LARGE SCALE GENOMIC DNA]</scope>
</reference>
<organism evidence="1 2">
    <name type="scientific">Daphnia pulex</name>
    <name type="common">Water flea</name>
    <dbReference type="NCBI Taxonomy" id="6669"/>
    <lineage>
        <taxon>Eukaryota</taxon>
        <taxon>Metazoa</taxon>
        <taxon>Ecdysozoa</taxon>
        <taxon>Arthropoda</taxon>
        <taxon>Crustacea</taxon>
        <taxon>Branchiopoda</taxon>
        <taxon>Diplostraca</taxon>
        <taxon>Cladocera</taxon>
        <taxon>Anomopoda</taxon>
        <taxon>Daphniidae</taxon>
        <taxon>Daphnia</taxon>
    </lineage>
</organism>
<gene>
    <name evidence="1" type="ORF">DAPPUDRAFT_236830</name>
</gene>
<dbReference type="AlphaFoldDB" id="E9G213"/>
<sequence>MKEEQGWSGSRHCITELRPIWTLGNHPNVWQALSSASLRVCVPPDYYDLLADLLLQSCFAYQRAGGRTDGGENMSSPWAAI</sequence>
<evidence type="ECO:0000313" key="1">
    <source>
        <dbReference type="EMBL" id="EFX86168.1"/>
    </source>
</evidence>
<proteinExistence type="predicted"/>
<dbReference type="Proteomes" id="UP000000305">
    <property type="component" value="Unassembled WGS sequence"/>
</dbReference>
<accession>E9G213</accession>
<dbReference type="HOGENOM" id="CLU_2576285_0_0_1"/>
<dbReference type="KEGG" id="dpx:DAPPUDRAFT_236830"/>
<keyword evidence="2" id="KW-1185">Reference proteome</keyword>
<name>E9G213_DAPPU</name>
<evidence type="ECO:0000313" key="2">
    <source>
        <dbReference type="Proteomes" id="UP000000305"/>
    </source>
</evidence>
<dbReference type="EMBL" id="GL732530">
    <property type="protein sequence ID" value="EFX86168.1"/>
    <property type="molecule type" value="Genomic_DNA"/>
</dbReference>
<protein>
    <submittedName>
        <fullName evidence="1">Uncharacterized protein</fullName>
    </submittedName>
</protein>
<dbReference type="InParanoid" id="E9G213"/>